<organism evidence="10 11">
    <name type="scientific">Microdochium trichocladiopsis</name>
    <dbReference type="NCBI Taxonomy" id="1682393"/>
    <lineage>
        <taxon>Eukaryota</taxon>
        <taxon>Fungi</taxon>
        <taxon>Dikarya</taxon>
        <taxon>Ascomycota</taxon>
        <taxon>Pezizomycotina</taxon>
        <taxon>Sordariomycetes</taxon>
        <taxon>Xylariomycetidae</taxon>
        <taxon>Xylariales</taxon>
        <taxon>Microdochiaceae</taxon>
        <taxon>Microdochium</taxon>
    </lineage>
</organism>
<dbReference type="GO" id="GO:0097550">
    <property type="term" value="C:transcription preinitiation complex"/>
    <property type="evidence" value="ECO:0007669"/>
    <property type="project" value="TreeGrafter"/>
</dbReference>
<evidence type="ECO:0000256" key="1">
    <source>
        <dbReference type="ARBA" id="ARBA00010857"/>
    </source>
</evidence>
<keyword evidence="11" id="KW-1185">Reference proteome</keyword>
<evidence type="ECO:0000313" key="10">
    <source>
        <dbReference type="EMBL" id="KAH7040237.1"/>
    </source>
</evidence>
<keyword evidence="7" id="KW-0479">Metal-binding</keyword>
<name>A0A9P8YHR9_9PEZI</name>
<dbReference type="InterPro" id="IPR023486">
    <property type="entry name" value="TFIIB_CS"/>
</dbReference>
<evidence type="ECO:0000256" key="8">
    <source>
        <dbReference type="SAM" id="MobiDB-lite"/>
    </source>
</evidence>
<dbReference type="GO" id="GO:0008270">
    <property type="term" value="F:zinc ion binding"/>
    <property type="evidence" value="ECO:0007669"/>
    <property type="project" value="UniProtKB-KW"/>
</dbReference>
<gene>
    <name evidence="10" type="ORF">B0I36DRAFT_234931</name>
</gene>
<proteinExistence type="inferred from homology"/>
<dbReference type="InterPro" id="IPR036915">
    <property type="entry name" value="Cyclin-like_sf"/>
</dbReference>
<dbReference type="PROSITE" id="PS00782">
    <property type="entry name" value="TFIIB"/>
    <property type="match status" value="1"/>
</dbReference>
<accession>A0A9P8YHR9</accession>
<evidence type="ECO:0000256" key="4">
    <source>
        <dbReference type="ARBA" id="ARBA00023015"/>
    </source>
</evidence>
<dbReference type="Proteomes" id="UP000756346">
    <property type="component" value="Unassembled WGS sequence"/>
</dbReference>
<dbReference type="PANTHER" id="PTHR11618">
    <property type="entry name" value="TRANSCRIPTION INITIATION FACTOR IIB-RELATED"/>
    <property type="match status" value="1"/>
</dbReference>
<sequence length="349" mass="38825">MAGHRAAATRDHHTILQAKEICPECQIDPPNLAEESVAGDVVCTDCGLVLQNRMIDERAEWRTFSNDDVGSSNPSRVGETMTNDDDLHQGSHLHTTIANSGRSSTKLSHGLERAQARSIHEPRAFSLRHASAEIEECCDGLRLDVSHVRCVKQLYRHALDLGWLHRHARRTSISVCIAVVCSRVFNKSRSLDEIRRTLDVERKLFGQYHSPIPGPAQEGSNNVSMEEAEDAPITKTTIGVCERICDRLDFQRPFEVIKVATSIIHIAMDTLGGKPPKTIAAACVLMACQLLQYERSTKEISAAGNCGLAAIKKAYEKIWLEREEIVGCSPECVERGLRSDIIEARPWQR</sequence>
<evidence type="ECO:0000313" key="11">
    <source>
        <dbReference type="Proteomes" id="UP000756346"/>
    </source>
</evidence>
<keyword evidence="3" id="KW-0677">Repeat</keyword>
<dbReference type="SUPFAM" id="SSF57783">
    <property type="entry name" value="Zinc beta-ribbon"/>
    <property type="match status" value="1"/>
</dbReference>
<reference evidence="10" key="1">
    <citation type="journal article" date="2021" name="Nat. Commun.">
        <title>Genetic determinants of endophytism in the Arabidopsis root mycobiome.</title>
        <authorList>
            <person name="Mesny F."/>
            <person name="Miyauchi S."/>
            <person name="Thiergart T."/>
            <person name="Pickel B."/>
            <person name="Atanasova L."/>
            <person name="Karlsson M."/>
            <person name="Huettel B."/>
            <person name="Barry K.W."/>
            <person name="Haridas S."/>
            <person name="Chen C."/>
            <person name="Bauer D."/>
            <person name="Andreopoulos W."/>
            <person name="Pangilinan J."/>
            <person name="LaButti K."/>
            <person name="Riley R."/>
            <person name="Lipzen A."/>
            <person name="Clum A."/>
            <person name="Drula E."/>
            <person name="Henrissat B."/>
            <person name="Kohler A."/>
            <person name="Grigoriev I.V."/>
            <person name="Martin F.M."/>
            <person name="Hacquard S."/>
        </authorList>
    </citation>
    <scope>NUCLEOTIDE SEQUENCE</scope>
    <source>
        <strain evidence="10">MPI-CAGE-CH-0230</strain>
    </source>
</reference>
<dbReference type="GO" id="GO:0016251">
    <property type="term" value="F:RNA polymerase II general transcription initiation factor activity"/>
    <property type="evidence" value="ECO:0007669"/>
    <property type="project" value="TreeGrafter"/>
</dbReference>
<dbReference type="Pfam" id="PF00382">
    <property type="entry name" value="TFIIB"/>
    <property type="match status" value="1"/>
</dbReference>
<evidence type="ECO:0000256" key="6">
    <source>
        <dbReference type="ARBA" id="ARBA00031706"/>
    </source>
</evidence>
<protein>
    <recommendedName>
        <fullName evidence="2">Transcription initiation factor IIB</fullName>
    </recommendedName>
    <alternativeName>
        <fullName evidence="6">General transcription factor TFIIB</fullName>
    </alternativeName>
</protein>
<dbReference type="GeneID" id="70178905"/>
<dbReference type="SUPFAM" id="SSF47954">
    <property type="entry name" value="Cyclin-like"/>
    <property type="match status" value="2"/>
</dbReference>
<comment type="caution">
    <text evidence="10">The sequence shown here is derived from an EMBL/GenBank/DDBJ whole genome shotgun (WGS) entry which is preliminary data.</text>
</comment>
<evidence type="ECO:0000256" key="2">
    <source>
        <dbReference type="ARBA" id="ARBA00013932"/>
    </source>
</evidence>
<feature type="domain" description="TFIIB-type" evidence="9">
    <location>
        <begin position="18"/>
        <end position="51"/>
    </location>
</feature>
<evidence type="ECO:0000256" key="3">
    <source>
        <dbReference type="ARBA" id="ARBA00022737"/>
    </source>
</evidence>
<keyword evidence="5" id="KW-0804">Transcription</keyword>
<dbReference type="GO" id="GO:0017025">
    <property type="term" value="F:TBP-class protein binding"/>
    <property type="evidence" value="ECO:0007669"/>
    <property type="project" value="InterPro"/>
</dbReference>
<comment type="similarity">
    <text evidence="1">Belongs to the TFIIB family.</text>
</comment>
<dbReference type="Gene3D" id="1.10.472.170">
    <property type="match status" value="1"/>
</dbReference>
<dbReference type="GO" id="GO:0006367">
    <property type="term" value="P:transcription initiation at RNA polymerase II promoter"/>
    <property type="evidence" value="ECO:0007669"/>
    <property type="project" value="TreeGrafter"/>
</dbReference>
<dbReference type="GO" id="GO:0070897">
    <property type="term" value="P:transcription preinitiation complex assembly"/>
    <property type="evidence" value="ECO:0007669"/>
    <property type="project" value="InterPro"/>
</dbReference>
<evidence type="ECO:0000256" key="7">
    <source>
        <dbReference type="PROSITE-ProRule" id="PRU00469"/>
    </source>
</evidence>
<dbReference type="RefSeq" id="XP_046018292.1">
    <property type="nucleotide sequence ID" value="XM_046149359.1"/>
</dbReference>
<dbReference type="PROSITE" id="PS51134">
    <property type="entry name" value="ZF_TFIIB"/>
    <property type="match status" value="1"/>
</dbReference>
<keyword evidence="7" id="KW-0863">Zinc-finger</keyword>
<dbReference type="InterPro" id="IPR000812">
    <property type="entry name" value="TFIIB"/>
</dbReference>
<dbReference type="OrthoDB" id="25790at2759"/>
<dbReference type="InterPro" id="IPR013137">
    <property type="entry name" value="Znf_TFIIB"/>
</dbReference>
<keyword evidence="4" id="KW-0805">Transcription regulation</keyword>
<dbReference type="AlphaFoldDB" id="A0A9P8YHR9"/>
<evidence type="ECO:0000256" key="5">
    <source>
        <dbReference type="ARBA" id="ARBA00023163"/>
    </source>
</evidence>
<feature type="region of interest" description="Disordered" evidence="8">
    <location>
        <begin position="65"/>
        <end position="91"/>
    </location>
</feature>
<dbReference type="PANTHER" id="PTHR11618:SF13">
    <property type="entry name" value="TRANSCRIPTION INITIATION FACTOR IIB"/>
    <property type="match status" value="1"/>
</dbReference>
<dbReference type="Pfam" id="PF08271">
    <property type="entry name" value="Zn_Ribbon_TF"/>
    <property type="match status" value="1"/>
</dbReference>
<dbReference type="CDD" id="cd00043">
    <property type="entry name" value="CYCLIN_SF"/>
    <property type="match status" value="1"/>
</dbReference>
<feature type="compositionally biased region" description="Polar residues" evidence="8">
    <location>
        <begin position="65"/>
        <end position="75"/>
    </location>
</feature>
<evidence type="ECO:0000259" key="9">
    <source>
        <dbReference type="PROSITE" id="PS51134"/>
    </source>
</evidence>
<keyword evidence="7" id="KW-0862">Zinc</keyword>
<dbReference type="PRINTS" id="PR00685">
    <property type="entry name" value="TIFACTORIIB"/>
</dbReference>
<dbReference type="EMBL" id="JAGTJQ010000001">
    <property type="protein sequence ID" value="KAH7040237.1"/>
    <property type="molecule type" value="Genomic_DNA"/>
</dbReference>
<dbReference type="InterPro" id="IPR013150">
    <property type="entry name" value="TFIIB_cyclin"/>
</dbReference>
<dbReference type="GO" id="GO:0005634">
    <property type="term" value="C:nucleus"/>
    <property type="evidence" value="ECO:0007669"/>
    <property type="project" value="TreeGrafter"/>
</dbReference>
<dbReference type="Gene3D" id="1.10.472.10">
    <property type="entry name" value="Cyclin-like"/>
    <property type="match status" value="1"/>
</dbReference>